<reference evidence="2" key="1">
    <citation type="submission" date="2018-05" db="EMBL/GenBank/DDBJ databases">
        <authorList>
            <person name="Lanie J.A."/>
            <person name="Ng W.-L."/>
            <person name="Kazmierczak K.M."/>
            <person name="Andrzejewski T.M."/>
            <person name="Davidsen T.M."/>
            <person name="Wayne K.J."/>
            <person name="Tettelin H."/>
            <person name="Glass J.I."/>
            <person name="Rusch D."/>
            <person name="Podicherti R."/>
            <person name="Tsui H.-C.T."/>
            <person name="Winkler M.E."/>
        </authorList>
    </citation>
    <scope>NUCLEOTIDE SEQUENCE</scope>
</reference>
<dbReference type="EMBL" id="UINC01044898">
    <property type="protein sequence ID" value="SVB50973.1"/>
    <property type="molecule type" value="Genomic_DNA"/>
</dbReference>
<accession>A0A382EM56</accession>
<dbReference type="AlphaFoldDB" id="A0A382EM56"/>
<name>A0A382EM56_9ZZZZ</name>
<sequence>MGTGYEVEVDSKGRYVVRNSSTGARHGRFGMQRQAKSLIGALPDVEAPVKKPARARKADGKLKADDPSTPDVNEAWEGGKAPKKKKRKAPAKKKAKK</sequence>
<proteinExistence type="predicted"/>
<feature type="compositionally biased region" description="Basic residues" evidence="1">
    <location>
        <begin position="81"/>
        <end position="97"/>
    </location>
</feature>
<evidence type="ECO:0000313" key="2">
    <source>
        <dbReference type="EMBL" id="SVB50973.1"/>
    </source>
</evidence>
<feature type="compositionally biased region" description="Basic and acidic residues" evidence="1">
    <location>
        <begin position="56"/>
        <end position="66"/>
    </location>
</feature>
<organism evidence="2">
    <name type="scientific">marine metagenome</name>
    <dbReference type="NCBI Taxonomy" id="408172"/>
    <lineage>
        <taxon>unclassified sequences</taxon>
        <taxon>metagenomes</taxon>
        <taxon>ecological metagenomes</taxon>
    </lineage>
</organism>
<protein>
    <submittedName>
        <fullName evidence="2">Uncharacterized protein</fullName>
    </submittedName>
</protein>
<gene>
    <name evidence="2" type="ORF">METZ01_LOCUS203827</name>
</gene>
<feature type="region of interest" description="Disordered" evidence="1">
    <location>
        <begin position="49"/>
        <end position="97"/>
    </location>
</feature>
<evidence type="ECO:0000256" key="1">
    <source>
        <dbReference type="SAM" id="MobiDB-lite"/>
    </source>
</evidence>